<name>A0AA36IWG5_9DINO</name>
<keyword evidence="2" id="KW-1185">Reference proteome</keyword>
<dbReference type="AlphaFoldDB" id="A0AA36IWG5"/>
<feature type="non-terminal residue" evidence="1">
    <location>
        <position position="82"/>
    </location>
</feature>
<reference evidence="1" key="1">
    <citation type="submission" date="2023-08" db="EMBL/GenBank/DDBJ databases">
        <authorList>
            <person name="Chen Y."/>
            <person name="Shah S."/>
            <person name="Dougan E. K."/>
            <person name="Thang M."/>
            <person name="Chan C."/>
        </authorList>
    </citation>
    <scope>NUCLEOTIDE SEQUENCE</scope>
</reference>
<feature type="non-terminal residue" evidence="1">
    <location>
        <position position="1"/>
    </location>
</feature>
<evidence type="ECO:0000313" key="1">
    <source>
        <dbReference type="EMBL" id="CAJ1394155.1"/>
    </source>
</evidence>
<evidence type="ECO:0000313" key="2">
    <source>
        <dbReference type="Proteomes" id="UP001178507"/>
    </source>
</evidence>
<proteinExistence type="predicted"/>
<protein>
    <submittedName>
        <fullName evidence="1">Uncharacterized protein</fullName>
    </submittedName>
</protein>
<gene>
    <name evidence="1" type="ORF">EVOR1521_LOCUS18884</name>
</gene>
<comment type="caution">
    <text evidence="1">The sequence shown here is derived from an EMBL/GenBank/DDBJ whole genome shotgun (WGS) entry which is preliminary data.</text>
</comment>
<dbReference type="EMBL" id="CAUJNA010002768">
    <property type="protein sequence ID" value="CAJ1394155.1"/>
    <property type="molecule type" value="Genomic_DNA"/>
</dbReference>
<organism evidence="1 2">
    <name type="scientific">Effrenium voratum</name>
    <dbReference type="NCBI Taxonomy" id="2562239"/>
    <lineage>
        <taxon>Eukaryota</taxon>
        <taxon>Sar</taxon>
        <taxon>Alveolata</taxon>
        <taxon>Dinophyceae</taxon>
        <taxon>Suessiales</taxon>
        <taxon>Symbiodiniaceae</taxon>
        <taxon>Effrenium</taxon>
    </lineage>
</organism>
<dbReference type="Proteomes" id="UP001178507">
    <property type="component" value="Unassembled WGS sequence"/>
</dbReference>
<sequence>VFDYTFAANCPVCRSYGNSTLKELFDTPGVAEGVDFQMHLAIRKGFAGYQCVSEAPGCPMTRYFLCAQHMANSSKSMAPLMA</sequence>
<accession>A0AA36IWG5</accession>